<name>A0A1W1C3Z4_9ZZZZ</name>
<evidence type="ECO:0000313" key="1">
    <source>
        <dbReference type="EMBL" id="SFV60560.1"/>
    </source>
</evidence>
<sequence length="224" mass="25394">MKLRSSFFVLLLIVTLCSSLLNAKQGFSLRFAYGVESDSDLGEILSLQKPTDHKYHFDVLALDVGYLLTPSLFDLPLDLYIKGGTALFQSENLSKYPELHQISDINDKNIYEITLYIKLYYTINLKDNIMRIGFGEGGSYVNDYLPAEVIEAHIKDPQSSAYSKYLNYLDISFDVDLGHLFGVKTLDETYLGYTIKHRSGIFGLINNVRHGGSNYNTISIEKNF</sequence>
<protein>
    <recommendedName>
        <fullName evidence="2">Outer membrane protein beta-barrel domain-containing protein</fullName>
    </recommendedName>
</protein>
<gene>
    <name evidence="1" type="ORF">MNB_SM-7-770</name>
</gene>
<proteinExistence type="predicted"/>
<evidence type="ECO:0008006" key="2">
    <source>
        <dbReference type="Google" id="ProtNLM"/>
    </source>
</evidence>
<dbReference type="AlphaFoldDB" id="A0A1W1C3Z4"/>
<organism evidence="1">
    <name type="scientific">hydrothermal vent metagenome</name>
    <dbReference type="NCBI Taxonomy" id="652676"/>
    <lineage>
        <taxon>unclassified sequences</taxon>
        <taxon>metagenomes</taxon>
        <taxon>ecological metagenomes</taxon>
    </lineage>
</organism>
<accession>A0A1W1C3Z4</accession>
<dbReference type="EMBL" id="FPHB01000048">
    <property type="protein sequence ID" value="SFV60560.1"/>
    <property type="molecule type" value="Genomic_DNA"/>
</dbReference>
<reference evidence="1" key="1">
    <citation type="submission" date="2016-10" db="EMBL/GenBank/DDBJ databases">
        <authorList>
            <person name="de Groot N.N."/>
        </authorList>
    </citation>
    <scope>NUCLEOTIDE SEQUENCE</scope>
</reference>